<reference evidence="7" key="2">
    <citation type="submission" date="2025-08" db="UniProtKB">
        <authorList>
            <consortium name="Ensembl"/>
        </authorList>
    </citation>
    <scope>IDENTIFICATION</scope>
</reference>
<evidence type="ECO:0000256" key="3">
    <source>
        <dbReference type="ARBA" id="ARBA00022741"/>
    </source>
</evidence>
<dbReference type="Gene3D" id="3.80.10.10">
    <property type="entry name" value="Ribonuclease Inhibitor"/>
    <property type="match status" value="1"/>
</dbReference>
<dbReference type="Ensembl" id="ENSTRUT00000051740.2">
    <property type="protein sequence ID" value="ENSTRUP00000053275.2"/>
    <property type="gene ID" value="ENSTRUG00000022092.2"/>
</dbReference>
<feature type="compositionally biased region" description="Low complexity" evidence="5">
    <location>
        <begin position="404"/>
        <end position="417"/>
    </location>
</feature>
<gene>
    <name evidence="7" type="primary">ciita</name>
</gene>
<accession>A0A3B5KB95</accession>
<evidence type="ECO:0000259" key="6">
    <source>
        <dbReference type="PROSITE" id="PS50837"/>
    </source>
</evidence>
<dbReference type="GO" id="GO:0045944">
    <property type="term" value="P:positive regulation of transcription by RNA polymerase II"/>
    <property type="evidence" value="ECO:0007669"/>
    <property type="project" value="TreeGrafter"/>
</dbReference>
<feature type="region of interest" description="Disordered" evidence="5">
    <location>
        <begin position="404"/>
        <end position="451"/>
    </location>
</feature>
<dbReference type="InterPro" id="IPR027417">
    <property type="entry name" value="P-loop_NTPase"/>
</dbReference>
<evidence type="ECO:0000313" key="7">
    <source>
        <dbReference type="Ensembl" id="ENSTRUP00000053275.2"/>
    </source>
</evidence>
<evidence type="ECO:0000256" key="5">
    <source>
        <dbReference type="SAM" id="MobiDB-lite"/>
    </source>
</evidence>
<dbReference type="Proteomes" id="UP000005226">
    <property type="component" value="Chromosome 5"/>
</dbReference>
<dbReference type="FunFam" id="3.40.50.300:FF:001028">
    <property type="entry name" value="Class II major histocompatibility complex transactivator"/>
    <property type="match status" value="1"/>
</dbReference>
<keyword evidence="8" id="KW-1185">Reference proteome</keyword>
<keyword evidence="2" id="KW-0677">Repeat</keyword>
<dbReference type="InParanoid" id="A0A3B5KB95"/>
<name>A0A3B5KB95_TAKRU</name>
<dbReference type="Gene3D" id="3.40.50.300">
    <property type="entry name" value="P-loop containing nucleotide triphosphate hydrolases"/>
    <property type="match status" value="1"/>
</dbReference>
<dbReference type="PROSITE" id="PS50837">
    <property type="entry name" value="NACHT"/>
    <property type="match status" value="1"/>
</dbReference>
<dbReference type="Pfam" id="PF05729">
    <property type="entry name" value="NACHT"/>
    <property type="match status" value="1"/>
</dbReference>
<dbReference type="PANTHER" id="PTHR47189">
    <property type="entry name" value="MHC CLASS II TRANSACTIVATOR"/>
    <property type="match status" value="1"/>
</dbReference>
<dbReference type="InterPro" id="IPR007111">
    <property type="entry name" value="NACHT_NTPase"/>
</dbReference>
<dbReference type="InterPro" id="IPR001611">
    <property type="entry name" value="Leu-rich_rpt"/>
</dbReference>
<feature type="region of interest" description="Disordered" evidence="5">
    <location>
        <begin position="198"/>
        <end position="230"/>
    </location>
</feature>
<dbReference type="GO" id="GO:0005524">
    <property type="term" value="F:ATP binding"/>
    <property type="evidence" value="ECO:0007669"/>
    <property type="project" value="UniProtKB-KW"/>
</dbReference>
<dbReference type="STRING" id="31033.ENSTRUP00000053275"/>
<dbReference type="OMA" id="KTMLIFD"/>
<dbReference type="PANTHER" id="PTHR47189:SF1">
    <property type="entry name" value="MHC CLASS II TRANSACTIVATOR"/>
    <property type="match status" value="1"/>
</dbReference>
<keyword evidence="3" id="KW-0547">Nucleotide-binding</keyword>
<evidence type="ECO:0000256" key="4">
    <source>
        <dbReference type="ARBA" id="ARBA00022840"/>
    </source>
</evidence>
<protein>
    <recommendedName>
        <fullName evidence="6">NACHT domain-containing protein</fullName>
    </recommendedName>
</protein>
<feature type="compositionally biased region" description="Basic and acidic residues" evidence="5">
    <location>
        <begin position="288"/>
        <end position="306"/>
    </location>
</feature>
<reference evidence="7" key="3">
    <citation type="submission" date="2025-09" db="UniProtKB">
        <authorList>
            <consortium name="Ensembl"/>
        </authorList>
    </citation>
    <scope>IDENTIFICATION</scope>
</reference>
<feature type="region of interest" description="Disordered" evidence="5">
    <location>
        <begin position="793"/>
        <end position="845"/>
    </location>
</feature>
<dbReference type="SMART" id="SM00368">
    <property type="entry name" value="LRR_RI"/>
    <property type="match status" value="4"/>
</dbReference>
<sequence length="1375" mass="151095">MEPLSQNCTWPLCKVCPDCAINRCSQIRVEHAPAAMDSSRHDCCYSWFHDKTKELPRSLAPSRTDCGGLNEGNLEHVAGRLTIPLWQNWDRGHKLLLPLIAPVEPVGTTSQSRAAATDTVWSVDAETELAFALAPFGVNMEGFPPDQGGIAKGPESSENPKMPGLGRVLHGEEGGPDTEVLETHFSMTPDNLGWMSSGLGSFGSAEGSPGAKMQDEQENLPTCPDLADPGTRMQDVDEVPNMSLEFGDLPEDLSEFLNEQYIVDPEVLLGDPLWNYEEGPSKPGASSEPHDSGSLRENQEAKQAHKTEKRAKPLNGPEPQPPSDDNTPCKRQRVTDTDQELELGLSDCLTTPPRVLQLHPPMHLITIPDPPLYQVVHALSISSPVITIPCSPLTSTFILVPASSPPKSLHPSPLSPADGTVAPVQMSSSPPGSLSDTASRAVSPPHASPPSPINEGVRVYILEAKAHMSQSCEVIKGGLTLSSHYVDVQVSQREIVYRCGKNTNKVQDKELIFNGDAHRQKSLLDQSQIFDGSLGDNPKRYILLMGDAGMGKSTLIKKLCLNWSKDHFPQFDFVFLLDGKMLALTKPIFSLQTLLLNFSSFATACFDPDAVFAQVMAAPKRVLIIFDGFAEVRDFETLLQTQEKDLSASLQKDSKAQTYTIKQLFAGILQRAVLRGCTLVLSTRPRGAASQVLRRTDSYLEVCGFSVPDVETYVSRYFTDPTLRESALEHLKSHRYLHLLCWNPGLCRLVCSVLEGSKNIRELPRTLTELCRQVLDLRVKGCSPAFTFTPSSVKPENTVEAKEGSSSSEGRVQPVDVQPQSSESAAKEGEEEKAEEATGVEEGEEPQELLSQLSCLAWDGVKSHTSVIPDGKYVSPRLKAFGLRTGLLDCHDLRTTHLISSGEIKGGGGKAKGQKKTRKKVCEENATGREPAKEHILLWANPYLQSYLAALHLCLSRVVSHRTFFKSLPLLSGPKSCRRCQREVLELTQRFAFGILMEKLETLDAEASLRDALVAKQTLLTKHLEDLSHGGLSPAQLLQACHYVYEVSLIRGSPSTDGSDTELKRQSKLPEVLAFRGVPIDPLDAFVVWHVLERAGQEGHSFSLDLEDSGIQISGLRALVGLSNINTYRACIADVVTLWEQLKQSGEESLLQRAVSKFKIHPLKASQVCHIEHLAKLVNVHMQKRFPNSSQSDPILAEGVPAVTGLHRLELELGPDKGSKALPKLWELLPGLHNLEHLDLENSKIGDRGAENLADALVSLRLLEVLNLSQNCIGDKGMKKLAITLRDLPKLHCLSLYSNMISDEGAKSLAAVLPYMASLTDLDVKYNELTDVGAESLGASLKKCKNIKTLRMWNQLIPCRVFERLRTQDNRILWH</sequence>
<evidence type="ECO:0000313" key="8">
    <source>
        <dbReference type="Proteomes" id="UP000005226"/>
    </source>
</evidence>
<feature type="compositionally biased region" description="Acidic residues" evidence="5">
    <location>
        <begin position="831"/>
        <end position="845"/>
    </location>
</feature>
<dbReference type="RefSeq" id="XP_011602129.2">
    <property type="nucleotide sequence ID" value="XM_011603827.2"/>
</dbReference>
<dbReference type="GeneID" id="101061033"/>
<dbReference type="Pfam" id="PF13516">
    <property type="entry name" value="LRR_6"/>
    <property type="match status" value="4"/>
</dbReference>
<organism evidence="7 8">
    <name type="scientific">Takifugu rubripes</name>
    <name type="common">Japanese pufferfish</name>
    <name type="synonym">Fugu rubripes</name>
    <dbReference type="NCBI Taxonomy" id="31033"/>
    <lineage>
        <taxon>Eukaryota</taxon>
        <taxon>Metazoa</taxon>
        <taxon>Chordata</taxon>
        <taxon>Craniata</taxon>
        <taxon>Vertebrata</taxon>
        <taxon>Euteleostomi</taxon>
        <taxon>Actinopterygii</taxon>
        <taxon>Neopterygii</taxon>
        <taxon>Teleostei</taxon>
        <taxon>Neoteleostei</taxon>
        <taxon>Acanthomorphata</taxon>
        <taxon>Eupercaria</taxon>
        <taxon>Tetraodontiformes</taxon>
        <taxon>Tetradontoidea</taxon>
        <taxon>Tetraodontidae</taxon>
        <taxon>Takifugu</taxon>
    </lineage>
</organism>
<evidence type="ECO:0000256" key="1">
    <source>
        <dbReference type="ARBA" id="ARBA00022614"/>
    </source>
</evidence>
<dbReference type="SUPFAM" id="SSF52047">
    <property type="entry name" value="RNI-like"/>
    <property type="match status" value="1"/>
</dbReference>
<dbReference type="GO" id="GO:0045345">
    <property type="term" value="P:positive regulation of MHC class I biosynthetic process"/>
    <property type="evidence" value="ECO:0007669"/>
    <property type="project" value="TreeGrafter"/>
</dbReference>
<feature type="compositionally biased region" description="Polar residues" evidence="5">
    <location>
        <begin position="425"/>
        <end position="437"/>
    </location>
</feature>
<reference evidence="7 8" key="1">
    <citation type="journal article" date="2011" name="Genome Biol. Evol.">
        <title>Integration of the genetic map and genome assembly of fugu facilitates insights into distinct features of genome evolution in teleosts and mammals.</title>
        <authorList>
            <person name="Kai W."/>
            <person name="Kikuchi K."/>
            <person name="Tohari S."/>
            <person name="Chew A.K."/>
            <person name="Tay A."/>
            <person name="Fujiwara A."/>
            <person name="Hosoya S."/>
            <person name="Suetake H."/>
            <person name="Naruse K."/>
            <person name="Brenner S."/>
            <person name="Suzuki Y."/>
            <person name="Venkatesh B."/>
        </authorList>
    </citation>
    <scope>NUCLEOTIDE SEQUENCE [LARGE SCALE GENOMIC DNA]</scope>
</reference>
<keyword evidence="1" id="KW-0433">Leucine-rich repeat</keyword>
<proteinExistence type="predicted"/>
<feature type="region of interest" description="Disordered" evidence="5">
    <location>
        <begin position="274"/>
        <end position="331"/>
    </location>
</feature>
<dbReference type="InterPro" id="IPR032675">
    <property type="entry name" value="LRR_dom_sf"/>
</dbReference>
<dbReference type="SUPFAM" id="SSF52540">
    <property type="entry name" value="P-loop containing nucleoside triphosphate hydrolases"/>
    <property type="match status" value="1"/>
</dbReference>
<dbReference type="CTD" id="4261"/>
<evidence type="ECO:0000256" key="2">
    <source>
        <dbReference type="ARBA" id="ARBA00022737"/>
    </source>
</evidence>
<feature type="domain" description="NACHT" evidence="6">
    <location>
        <begin position="540"/>
        <end position="685"/>
    </location>
</feature>
<keyword evidence="4" id="KW-0067">ATP-binding</keyword>
<dbReference type="GeneTree" id="ENSGT00940000166211"/>
<dbReference type="GO" id="GO:0045348">
    <property type="term" value="P:positive regulation of MHC class II biosynthetic process"/>
    <property type="evidence" value="ECO:0007669"/>
    <property type="project" value="TreeGrafter"/>
</dbReference>